<reference evidence="1" key="1">
    <citation type="submission" date="2022-08" db="EMBL/GenBank/DDBJ databases">
        <title>Genome Sequence of Fusarium decemcellulare.</title>
        <authorList>
            <person name="Buettner E."/>
        </authorList>
    </citation>
    <scope>NUCLEOTIDE SEQUENCE</scope>
    <source>
        <strain evidence="1">Babe19</strain>
    </source>
</reference>
<name>A0ACC1SQU6_9HYPO</name>
<organism evidence="1 2">
    <name type="scientific">Fusarium decemcellulare</name>
    <dbReference type="NCBI Taxonomy" id="57161"/>
    <lineage>
        <taxon>Eukaryota</taxon>
        <taxon>Fungi</taxon>
        <taxon>Dikarya</taxon>
        <taxon>Ascomycota</taxon>
        <taxon>Pezizomycotina</taxon>
        <taxon>Sordariomycetes</taxon>
        <taxon>Hypocreomycetidae</taxon>
        <taxon>Hypocreales</taxon>
        <taxon>Nectriaceae</taxon>
        <taxon>Fusarium</taxon>
        <taxon>Fusarium decemcellulare species complex</taxon>
    </lineage>
</organism>
<accession>A0ACC1SQU6</accession>
<gene>
    <name evidence="1" type="ORF">NM208_g2964</name>
</gene>
<comment type="caution">
    <text evidence="1">The sequence shown here is derived from an EMBL/GenBank/DDBJ whole genome shotgun (WGS) entry which is preliminary data.</text>
</comment>
<dbReference type="EMBL" id="JANRMS010000187">
    <property type="protein sequence ID" value="KAJ3544595.1"/>
    <property type="molecule type" value="Genomic_DNA"/>
</dbReference>
<proteinExistence type="predicted"/>
<protein>
    <submittedName>
        <fullName evidence="1">Uncharacterized protein</fullName>
    </submittedName>
</protein>
<sequence length="343" mass="38620">MSDVKIYTVIHSKYQVFDSSGKLPFSIVFGLCRRSSQDADPRPLHINTANSILDVPYALSNKLLALLVYDAEKRTDIEVDYTIRHRAGQDLGGGWYTENPEELRKPPSTSSDKQKLVISRVDGRASFKVVPCLPWPPKIQTRMQWCRSRGDIVTFDEKDGVMRLEITVSNAGAEAITVQTRGRQRFLIPWGPMEPEEDYPALDPRPRIIDLQSPAPRATIEIIDMITNTLVRGGTKPGVCGLYEKHDPRPQLELLVALESGKPLVRQVDIGNVISDLPDGKYCLRMEPRGMWWCAGRCEDFAAEGEDRVPQHLFKTMIPPLMLECEDVVQVQVENGVAGWYSS</sequence>
<evidence type="ECO:0000313" key="1">
    <source>
        <dbReference type="EMBL" id="KAJ3544595.1"/>
    </source>
</evidence>
<keyword evidence="2" id="KW-1185">Reference proteome</keyword>
<evidence type="ECO:0000313" key="2">
    <source>
        <dbReference type="Proteomes" id="UP001148629"/>
    </source>
</evidence>
<dbReference type="Proteomes" id="UP001148629">
    <property type="component" value="Unassembled WGS sequence"/>
</dbReference>